<reference evidence="1 2" key="1">
    <citation type="submission" date="2018-05" db="EMBL/GenBank/DDBJ databases">
        <title>Genomic Encyclopedia of Type Strains, Phase IV (KMG-IV): sequencing the most valuable type-strain genomes for metagenomic binning, comparative biology and taxonomic classification.</title>
        <authorList>
            <person name="Goeker M."/>
        </authorList>
    </citation>
    <scope>NUCLEOTIDE SEQUENCE [LARGE SCALE GENOMIC DNA]</scope>
    <source>
        <strain evidence="1 2">DSM 103371</strain>
    </source>
</reference>
<organism evidence="1 2">
    <name type="scientific">Silicimonas algicola</name>
    <dbReference type="NCBI Taxonomy" id="1826607"/>
    <lineage>
        <taxon>Bacteria</taxon>
        <taxon>Pseudomonadati</taxon>
        <taxon>Pseudomonadota</taxon>
        <taxon>Alphaproteobacteria</taxon>
        <taxon>Rhodobacterales</taxon>
        <taxon>Paracoccaceae</taxon>
    </lineage>
</organism>
<dbReference type="Proteomes" id="UP000245390">
    <property type="component" value="Unassembled WGS sequence"/>
</dbReference>
<keyword evidence="2" id="KW-1185">Reference proteome</keyword>
<dbReference type="AlphaFoldDB" id="A0A316G2X5"/>
<protein>
    <submittedName>
        <fullName evidence="1">Uncharacterized protein DUF3775</fullName>
    </submittedName>
</protein>
<evidence type="ECO:0000313" key="2">
    <source>
        <dbReference type="Proteomes" id="UP000245390"/>
    </source>
</evidence>
<comment type="caution">
    <text evidence="1">The sequence shown here is derived from an EMBL/GenBank/DDBJ whole genome shotgun (WGS) entry which is preliminary data.</text>
</comment>
<sequence>MTLSRQTPDTDTPDLRVPLDTVCYVIEKAREFDVKTGSSDPAASRLDDDDIDAAVLEDRPSDPVRHELLSVISDLNHGAQIDLVAIMWLGRAEGPDSWDEARRMAEEGHNDRTAQYLVGTPLLGDYLEEGLNVIGLSCADYVENNV</sequence>
<dbReference type="KEGG" id="salo:EF888_01310"/>
<dbReference type="OrthoDB" id="5641374at2"/>
<dbReference type="Pfam" id="PF12616">
    <property type="entry name" value="DUF3775"/>
    <property type="match status" value="1"/>
</dbReference>
<accession>A0A316G2X5</accession>
<name>A0A316G2X5_9RHOB</name>
<dbReference type="InterPro" id="IPR022254">
    <property type="entry name" value="DUF3775"/>
</dbReference>
<proteinExistence type="predicted"/>
<dbReference type="EMBL" id="QGGV01000010">
    <property type="protein sequence ID" value="PWK54725.1"/>
    <property type="molecule type" value="Genomic_DNA"/>
</dbReference>
<dbReference type="RefSeq" id="WP_109760522.1">
    <property type="nucleotide sequence ID" value="NZ_CP034588.1"/>
</dbReference>
<gene>
    <name evidence="1" type="ORF">C8D95_11017</name>
</gene>
<evidence type="ECO:0000313" key="1">
    <source>
        <dbReference type="EMBL" id="PWK54725.1"/>
    </source>
</evidence>